<dbReference type="Proteomes" id="UP000551758">
    <property type="component" value="Unassembled WGS sequence"/>
</dbReference>
<organism evidence="2 3">
    <name type="scientific">Diceros bicornis minor</name>
    <name type="common">South-central black rhinoceros</name>
    <dbReference type="NCBI Taxonomy" id="77932"/>
    <lineage>
        <taxon>Eukaryota</taxon>
        <taxon>Metazoa</taxon>
        <taxon>Chordata</taxon>
        <taxon>Craniata</taxon>
        <taxon>Vertebrata</taxon>
        <taxon>Euteleostomi</taxon>
        <taxon>Mammalia</taxon>
        <taxon>Eutheria</taxon>
        <taxon>Laurasiatheria</taxon>
        <taxon>Perissodactyla</taxon>
        <taxon>Rhinocerotidae</taxon>
        <taxon>Diceros</taxon>
    </lineage>
</organism>
<reference evidence="2 3" key="1">
    <citation type="journal article" date="2020" name="Mol. Biol. Evol.">
        <title>Interspecific Gene Flow and the Evolution of Specialization in Black and White Rhinoceros.</title>
        <authorList>
            <person name="Moodley Y."/>
            <person name="Westbury M.V."/>
            <person name="Russo I.M."/>
            <person name="Gopalakrishnan S."/>
            <person name="Rakotoarivelo A."/>
            <person name="Olsen R.A."/>
            <person name="Prost S."/>
            <person name="Tunstall T."/>
            <person name="Ryder O.A."/>
            <person name="Dalen L."/>
            <person name="Bruford M.W."/>
        </authorList>
    </citation>
    <scope>NUCLEOTIDE SEQUENCE [LARGE SCALE GENOMIC DNA]</scope>
    <source>
        <strain evidence="2">SBR-YM</strain>
        <tissue evidence="2">Skin</tissue>
    </source>
</reference>
<keyword evidence="3" id="KW-1185">Reference proteome</keyword>
<evidence type="ECO:0000313" key="2">
    <source>
        <dbReference type="EMBL" id="KAF5917582.1"/>
    </source>
</evidence>
<name>A0A7J7EP53_DICBM</name>
<feature type="region of interest" description="Disordered" evidence="1">
    <location>
        <begin position="82"/>
        <end position="107"/>
    </location>
</feature>
<accession>A0A7J7EP53</accession>
<dbReference type="AlphaFoldDB" id="A0A7J7EP53"/>
<dbReference type="EMBL" id="JACDTQ010002538">
    <property type="protein sequence ID" value="KAF5917582.1"/>
    <property type="molecule type" value="Genomic_DNA"/>
</dbReference>
<feature type="compositionally biased region" description="Basic residues" evidence="1">
    <location>
        <begin position="84"/>
        <end position="93"/>
    </location>
</feature>
<protein>
    <submittedName>
        <fullName evidence="2">Uncharacterized protein</fullName>
    </submittedName>
</protein>
<comment type="caution">
    <text evidence="2">The sequence shown here is derived from an EMBL/GenBank/DDBJ whole genome shotgun (WGS) entry which is preliminary data.</text>
</comment>
<evidence type="ECO:0000313" key="3">
    <source>
        <dbReference type="Proteomes" id="UP000551758"/>
    </source>
</evidence>
<sequence length="107" mass="11063">MSETKSGPEYASFFAVMGASAAMVFSGERPAGGSRGTGGSGGAGSCLQLAGARPGCCLRDGQEWHGHRGHVCHAARADHEVHHPSGHGWHHSYLRPGGGGPHRQLPE</sequence>
<proteinExistence type="predicted"/>
<evidence type="ECO:0000256" key="1">
    <source>
        <dbReference type="SAM" id="MobiDB-lite"/>
    </source>
</evidence>
<gene>
    <name evidence="2" type="ORF">HPG69_000045</name>
</gene>